<dbReference type="EC" id="3.4.24.-" evidence="11"/>
<dbReference type="EMBL" id="MQWA01000001">
    <property type="protein sequence ID" value="PQJ28442.1"/>
    <property type="molecule type" value="Genomic_DNA"/>
</dbReference>
<feature type="compositionally biased region" description="Basic and acidic residues" evidence="12">
    <location>
        <begin position="466"/>
        <end position="492"/>
    </location>
</feature>
<dbReference type="GO" id="GO:0016020">
    <property type="term" value="C:membrane"/>
    <property type="evidence" value="ECO:0007669"/>
    <property type="project" value="UniProtKB-SubCell"/>
</dbReference>
<name>A0A2S7U252_9BACT</name>
<feature type="domain" description="PDZ" evidence="13">
    <location>
        <begin position="142"/>
        <end position="200"/>
    </location>
</feature>
<dbReference type="InterPro" id="IPR001478">
    <property type="entry name" value="PDZ"/>
</dbReference>
<keyword evidence="4 14" id="KW-0645">Protease</keyword>
<evidence type="ECO:0000313" key="15">
    <source>
        <dbReference type="Proteomes" id="UP000239907"/>
    </source>
</evidence>
<dbReference type="PROSITE" id="PS50106">
    <property type="entry name" value="PDZ"/>
    <property type="match status" value="1"/>
</dbReference>
<evidence type="ECO:0000256" key="8">
    <source>
        <dbReference type="ARBA" id="ARBA00022989"/>
    </source>
</evidence>
<evidence type="ECO:0000256" key="5">
    <source>
        <dbReference type="ARBA" id="ARBA00022692"/>
    </source>
</evidence>
<organism evidence="14 15">
    <name type="scientific">Rubritalea profundi</name>
    <dbReference type="NCBI Taxonomy" id="1658618"/>
    <lineage>
        <taxon>Bacteria</taxon>
        <taxon>Pseudomonadati</taxon>
        <taxon>Verrucomicrobiota</taxon>
        <taxon>Verrucomicrobiia</taxon>
        <taxon>Verrucomicrobiales</taxon>
        <taxon>Rubritaleaceae</taxon>
        <taxon>Rubritalea</taxon>
    </lineage>
</organism>
<protein>
    <recommendedName>
        <fullName evidence="11">Zinc metalloprotease</fullName>
        <ecNumber evidence="11">3.4.24.-</ecNumber>
    </recommendedName>
</protein>
<keyword evidence="5 11" id="KW-0812">Transmembrane</keyword>
<evidence type="ECO:0000256" key="1">
    <source>
        <dbReference type="ARBA" id="ARBA00001947"/>
    </source>
</evidence>
<dbReference type="GO" id="GO:0004222">
    <property type="term" value="F:metalloendopeptidase activity"/>
    <property type="evidence" value="ECO:0007669"/>
    <property type="project" value="InterPro"/>
</dbReference>
<feature type="region of interest" description="Disordered" evidence="12">
    <location>
        <begin position="465"/>
        <end position="492"/>
    </location>
</feature>
<comment type="subcellular location">
    <subcellularLocation>
        <location evidence="2">Membrane</location>
        <topology evidence="2">Multi-pass membrane protein</topology>
    </subcellularLocation>
</comment>
<comment type="caution">
    <text evidence="14">The sequence shown here is derived from an EMBL/GenBank/DDBJ whole genome shotgun (WGS) entry which is preliminary data.</text>
</comment>
<evidence type="ECO:0000256" key="9">
    <source>
        <dbReference type="ARBA" id="ARBA00023049"/>
    </source>
</evidence>
<dbReference type="InterPro" id="IPR041489">
    <property type="entry name" value="PDZ_6"/>
</dbReference>
<dbReference type="RefSeq" id="WP_105042942.1">
    <property type="nucleotide sequence ID" value="NZ_MQWA01000001.1"/>
</dbReference>
<dbReference type="SMART" id="SM00228">
    <property type="entry name" value="PDZ"/>
    <property type="match status" value="2"/>
</dbReference>
<dbReference type="OrthoDB" id="9782003at2"/>
<evidence type="ECO:0000256" key="7">
    <source>
        <dbReference type="ARBA" id="ARBA00022833"/>
    </source>
</evidence>
<feature type="transmembrane region" description="Helical" evidence="11">
    <location>
        <begin position="437"/>
        <end position="455"/>
    </location>
</feature>
<keyword evidence="6 11" id="KW-0378">Hydrolase</keyword>
<dbReference type="GO" id="GO:0046872">
    <property type="term" value="F:metal ion binding"/>
    <property type="evidence" value="ECO:0007669"/>
    <property type="project" value="UniProtKB-KW"/>
</dbReference>
<evidence type="ECO:0000313" key="14">
    <source>
        <dbReference type="EMBL" id="PQJ28442.1"/>
    </source>
</evidence>
<evidence type="ECO:0000256" key="11">
    <source>
        <dbReference type="RuleBase" id="RU362031"/>
    </source>
</evidence>
<comment type="similarity">
    <text evidence="3 11">Belongs to the peptidase M50B family.</text>
</comment>
<sequence>METFLTILKNIGIILAVVFSFNVIIFVHELGHFMAARWRGLEVERFQIWFGKPIWKKTINGVQYGLGSIPAGGFVALPQMAPMESIEGGNSDRKNPLPPISPLDKIIVAFAGPLFSFLLAIAAAVVIWQVGKPKDMLETQTVGYVAAEMPAAKAGLKEGDKIIKINGEEVKGFGGSLDSIAERIVFSTGEQITLTIERPGVGEMEIVTGYYVEQASNFTKRDGVRQIGIGPISDVIVGSLFKGGPAEFSGFEVEDKVLSIEGQKIWSSSQFSSILQENPNKLLNVSVLRDGKELTLQTMALLPSNDYKLDPEKDALPMIGMGFKGSMKKTELIYPGPWEQITATSRMMAVTIGALTSSDSSIGVQHLSGPVGIGKVKYHIFHGEYPFRHMLYFWVLFNVNLAIFNLLPFPVLDGGHITMATMEWIRKKPLNTKVLEVVQSTFVALLLTMFVYVTMKDSFTSFVRSAPEREEDSPKLPEWSKEDLEKALKPSA</sequence>
<dbReference type="CDD" id="cd06163">
    <property type="entry name" value="S2P-M50_PDZ_RseP-like"/>
    <property type="match status" value="1"/>
</dbReference>
<feature type="transmembrane region" description="Helical" evidence="11">
    <location>
        <begin position="106"/>
        <end position="128"/>
    </location>
</feature>
<accession>A0A2S7U252</accession>
<reference evidence="14 15" key="1">
    <citation type="submission" date="2016-12" db="EMBL/GenBank/DDBJ databases">
        <title>Study of bacterial adaptation to deep sea.</title>
        <authorList>
            <person name="Song J."/>
            <person name="Yoshizawa S."/>
            <person name="Kogure K."/>
        </authorList>
    </citation>
    <scope>NUCLEOTIDE SEQUENCE [LARGE SCALE GENOMIC DNA]</scope>
    <source>
        <strain evidence="14 15">SAORIC-165</strain>
    </source>
</reference>
<dbReference type="PANTHER" id="PTHR42837:SF2">
    <property type="entry name" value="MEMBRANE METALLOPROTEASE ARASP2, CHLOROPLASTIC-RELATED"/>
    <property type="match status" value="1"/>
</dbReference>
<feature type="transmembrane region" description="Helical" evidence="11">
    <location>
        <begin position="7"/>
        <end position="28"/>
    </location>
</feature>
<keyword evidence="10 11" id="KW-0472">Membrane</keyword>
<dbReference type="InterPro" id="IPR036034">
    <property type="entry name" value="PDZ_sf"/>
</dbReference>
<dbReference type="Pfam" id="PF17820">
    <property type="entry name" value="PDZ_6"/>
    <property type="match status" value="1"/>
</dbReference>
<keyword evidence="7 11" id="KW-0862">Zinc</keyword>
<keyword evidence="11" id="KW-0479">Metal-binding</keyword>
<dbReference type="InterPro" id="IPR008915">
    <property type="entry name" value="Peptidase_M50"/>
</dbReference>
<dbReference type="Pfam" id="PF02163">
    <property type="entry name" value="Peptidase_M50"/>
    <property type="match status" value="1"/>
</dbReference>
<gene>
    <name evidence="14" type="ORF">BSZ32_07910</name>
</gene>
<evidence type="ECO:0000256" key="12">
    <source>
        <dbReference type="SAM" id="MobiDB-lite"/>
    </source>
</evidence>
<keyword evidence="15" id="KW-1185">Reference proteome</keyword>
<evidence type="ECO:0000256" key="3">
    <source>
        <dbReference type="ARBA" id="ARBA00007931"/>
    </source>
</evidence>
<dbReference type="NCBIfam" id="TIGR00054">
    <property type="entry name" value="RIP metalloprotease RseP"/>
    <property type="match status" value="1"/>
</dbReference>
<evidence type="ECO:0000256" key="2">
    <source>
        <dbReference type="ARBA" id="ARBA00004141"/>
    </source>
</evidence>
<evidence type="ECO:0000256" key="6">
    <source>
        <dbReference type="ARBA" id="ARBA00022801"/>
    </source>
</evidence>
<feature type="transmembrane region" description="Helical" evidence="11">
    <location>
        <begin position="391"/>
        <end position="412"/>
    </location>
</feature>
<keyword evidence="8 11" id="KW-1133">Transmembrane helix</keyword>
<proteinExistence type="inferred from homology"/>
<dbReference type="GO" id="GO:0006508">
    <property type="term" value="P:proteolysis"/>
    <property type="evidence" value="ECO:0007669"/>
    <property type="project" value="UniProtKB-KW"/>
</dbReference>
<dbReference type="Gene3D" id="2.30.42.10">
    <property type="match status" value="2"/>
</dbReference>
<dbReference type="InterPro" id="IPR004387">
    <property type="entry name" value="Pept_M50_Zn"/>
</dbReference>
<dbReference type="Proteomes" id="UP000239907">
    <property type="component" value="Unassembled WGS sequence"/>
</dbReference>
<evidence type="ECO:0000259" key="13">
    <source>
        <dbReference type="PROSITE" id="PS50106"/>
    </source>
</evidence>
<keyword evidence="9 11" id="KW-0482">Metalloprotease</keyword>
<dbReference type="SUPFAM" id="SSF50156">
    <property type="entry name" value="PDZ domain-like"/>
    <property type="match status" value="2"/>
</dbReference>
<dbReference type="AlphaFoldDB" id="A0A2S7U252"/>
<comment type="cofactor">
    <cofactor evidence="1 11">
        <name>Zn(2+)</name>
        <dbReference type="ChEBI" id="CHEBI:29105"/>
    </cofactor>
</comment>
<evidence type="ECO:0000256" key="10">
    <source>
        <dbReference type="ARBA" id="ARBA00023136"/>
    </source>
</evidence>
<evidence type="ECO:0000256" key="4">
    <source>
        <dbReference type="ARBA" id="ARBA00022670"/>
    </source>
</evidence>
<dbReference type="PANTHER" id="PTHR42837">
    <property type="entry name" value="REGULATOR OF SIGMA-E PROTEASE RSEP"/>
    <property type="match status" value="1"/>
</dbReference>